<dbReference type="InterPro" id="IPR010982">
    <property type="entry name" value="Lambda_DNA-bd_dom_sf"/>
</dbReference>
<accession>A0ABW3W0Z4</accession>
<dbReference type="SUPFAM" id="SSF53822">
    <property type="entry name" value="Periplasmic binding protein-like I"/>
    <property type="match status" value="1"/>
</dbReference>
<dbReference type="CDD" id="cd01392">
    <property type="entry name" value="HTH_LacI"/>
    <property type="match status" value="1"/>
</dbReference>
<keyword evidence="2 5" id="KW-0238">DNA-binding</keyword>
<keyword evidence="3" id="KW-0804">Transcription</keyword>
<name>A0ABW3W0Z4_9ACTN</name>
<dbReference type="Gene3D" id="1.10.260.40">
    <property type="entry name" value="lambda repressor-like DNA-binding domains"/>
    <property type="match status" value="1"/>
</dbReference>
<keyword evidence="6" id="KW-1185">Reference proteome</keyword>
<sequence>MAIPKRVTITDVADAAGVATSTVSRALSNPDRVNATTREHILDVAARLGYVPNPSARAMSSGRTHTYALLVPDITNPYFAGAIKGAERAAAAAGKTLVLGDTQESAAKEGELIARLGAAVDGIVVAAPRGTDDDLAAAGAAHRLALINRTLPGVPGVPSVVADYDAGTRQIVDHLVSLGHDELVFLGGPHESWSGARRWAGLRAAASAAGIRARRLGPYLPTLQGGPAAADAALAAGARAIVCHNDMLAIGVLRRLAARGVAVPDAVSVVGFDDMFGADFCQPALTTLAERTEDAGACAIELLLRPPSATGTAVVVPTQLRVRDSTGARS</sequence>
<evidence type="ECO:0000256" key="3">
    <source>
        <dbReference type="ARBA" id="ARBA00023163"/>
    </source>
</evidence>
<dbReference type="SUPFAM" id="SSF47413">
    <property type="entry name" value="lambda repressor-like DNA-binding domains"/>
    <property type="match status" value="1"/>
</dbReference>
<evidence type="ECO:0000313" key="6">
    <source>
        <dbReference type="Proteomes" id="UP001597229"/>
    </source>
</evidence>
<evidence type="ECO:0000259" key="4">
    <source>
        <dbReference type="PROSITE" id="PS50932"/>
    </source>
</evidence>
<gene>
    <name evidence="5" type="ORF">ACFQ3F_08750</name>
</gene>
<dbReference type="InterPro" id="IPR028082">
    <property type="entry name" value="Peripla_BP_I"/>
</dbReference>
<dbReference type="PANTHER" id="PTHR30146:SF138">
    <property type="entry name" value="TRANSCRIPTIONAL REGULATORY PROTEIN"/>
    <property type="match status" value="1"/>
</dbReference>
<organism evidence="5 6">
    <name type="scientific">Nocardioides ginsengisoli</name>
    <dbReference type="NCBI Taxonomy" id="363868"/>
    <lineage>
        <taxon>Bacteria</taxon>
        <taxon>Bacillati</taxon>
        <taxon>Actinomycetota</taxon>
        <taxon>Actinomycetes</taxon>
        <taxon>Propionibacteriales</taxon>
        <taxon>Nocardioidaceae</taxon>
        <taxon>Nocardioides</taxon>
    </lineage>
</organism>
<dbReference type="Pfam" id="PF00356">
    <property type="entry name" value="LacI"/>
    <property type="match status" value="1"/>
</dbReference>
<comment type="caution">
    <text evidence="5">The sequence shown here is derived from an EMBL/GenBank/DDBJ whole genome shotgun (WGS) entry which is preliminary data.</text>
</comment>
<dbReference type="SMART" id="SM00354">
    <property type="entry name" value="HTH_LACI"/>
    <property type="match status" value="1"/>
</dbReference>
<dbReference type="InterPro" id="IPR046335">
    <property type="entry name" value="LacI/GalR-like_sensor"/>
</dbReference>
<evidence type="ECO:0000256" key="1">
    <source>
        <dbReference type="ARBA" id="ARBA00023015"/>
    </source>
</evidence>
<dbReference type="PANTHER" id="PTHR30146">
    <property type="entry name" value="LACI-RELATED TRANSCRIPTIONAL REPRESSOR"/>
    <property type="match status" value="1"/>
</dbReference>
<proteinExistence type="predicted"/>
<evidence type="ECO:0000313" key="5">
    <source>
        <dbReference type="EMBL" id="MFD1247877.1"/>
    </source>
</evidence>
<dbReference type="EMBL" id="JBHTLX010000012">
    <property type="protein sequence ID" value="MFD1247877.1"/>
    <property type="molecule type" value="Genomic_DNA"/>
</dbReference>
<dbReference type="Proteomes" id="UP001597229">
    <property type="component" value="Unassembled WGS sequence"/>
</dbReference>
<feature type="domain" description="HTH lacI-type" evidence="4">
    <location>
        <begin position="7"/>
        <end position="61"/>
    </location>
</feature>
<dbReference type="Gene3D" id="3.40.50.2300">
    <property type="match status" value="2"/>
</dbReference>
<dbReference type="InterPro" id="IPR000843">
    <property type="entry name" value="HTH_LacI"/>
</dbReference>
<dbReference type="Pfam" id="PF13377">
    <property type="entry name" value="Peripla_BP_3"/>
    <property type="match status" value="1"/>
</dbReference>
<dbReference type="GO" id="GO:0003677">
    <property type="term" value="F:DNA binding"/>
    <property type="evidence" value="ECO:0007669"/>
    <property type="project" value="UniProtKB-KW"/>
</dbReference>
<dbReference type="CDD" id="cd06267">
    <property type="entry name" value="PBP1_LacI_sugar_binding-like"/>
    <property type="match status" value="1"/>
</dbReference>
<keyword evidence="1" id="KW-0805">Transcription regulation</keyword>
<evidence type="ECO:0000256" key="2">
    <source>
        <dbReference type="ARBA" id="ARBA00023125"/>
    </source>
</evidence>
<protein>
    <submittedName>
        <fullName evidence="5">LacI family DNA-binding transcriptional regulator</fullName>
    </submittedName>
</protein>
<dbReference type="RefSeq" id="WP_367918432.1">
    <property type="nucleotide sequence ID" value="NZ_BAABAC010000013.1"/>
</dbReference>
<dbReference type="PROSITE" id="PS50932">
    <property type="entry name" value="HTH_LACI_2"/>
    <property type="match status" value="1"/>
</dbReference>
<reference evidence="6" key="1">
    <citation type="journal article" date="2019" name="Int. J. Syst. Evol. Microbiol.">
        <title>The Global Catalogue of Microorganisms (GCM) 10K type strain sequencing project: providing services to taxonomists for standard genome sequencing and annotation.</title>
        <authorList>
            <consortium name="The Broad Institute Genomics Platform"/>
            <consortium name="The Broad Institute Genome Sequencing Center for Infectious Disease"/>
            <person name="Wu L."/>
            <person name="Ma J."/>
        </authorList>
    </citation>
    <scope>NUCLEOTIDE SEQUENCE [LARGE SCALE GENOMIC DNA]</scope>
    <source>
        <strain evidence="6">CCUG 52478</strain>
    </source>
</reference>